<evidence type="ECO:0000256" key="5">
    <source>
        <dbReference type="ARBA" id="ARBA00023136"/>
    </source>
</evidence>
<evidence type="ECO:0000313" key="8">
    <source>
        <dbReference type="EMBL" id="RHL70178.1"/>
    </source>
</evidence>
<feature type="transmembrane region" description="Helical" evidence="6">
    <location>
        <begin position="726"/>
        <end position="746"/>
    </location>
</feature>
<evidence type="ECO:0000256" key="2">
    <source>
        <dbReference type="ARBA" id="ARBA00022475"/>
    </source>
</evidence>
<dbReference type="AlphaFoldDB" id="A0A415MCX5"/>
<proteinExistence type="predicted"/>
<dbReference type="EMBL" id="QROY01000003">
    <property type="protein sequence ID" value="RHL70178.1"/>
    <property type="molecule type" value="Genomic_DNA"/>
</dbReference>
<keyword evidence="3 6" id="KW-0812">Transmembrane</keyword>
<evidence type="ECO:0000259" key="7">
    <source>
        <dbReference type="Pfam" id="PF02687"/>
    </source>
</evidence>
<evidence type="ECO:0000256" key="6">
    <source>
        <dbReference type="SAM" id="Phobius"/>
    </source>
</evidence>
<evidence type="ECO:0000256" key="1">
    <source>
        <dbReference type="ARBA" id="ARBA00004651"/>
    </source>
</evidence>
<reference evidence="8 9" key="1">
    <citation type="submission" date="2018-08" db="EMBL/GenBank/DDBJ databases">
        <title>A genome reference for cultivated species of the human gut microbiota.</title>
        <authorList>
            <person name="Zou Y."/>
            <person name="Xue W."/>
            <person name="Luo G."/>
        </authorList>
    </citation>
    <scope>NUCLEOTIDE SEQUENCE [LARGE SCALE GENOMIC DNA]</scope>
    <source>
        <strain evidence="8 9">AF36-7BH</strain>
    </source>
</reference>
<evidence type="ECO:0000313" key="9">
    <source>
        <dbReference type="Proteomes" id="UP000285201"/>
    </source>
</evidence>
<feature type="domain" description="ABC3 transporter permease C-terminal" evidence="7">
    <location>
        <begin position="638"/>
        <end position="753"/>
    </location>
</feature>
<evidence type="ECO:0000256" key="3">
    <source>
        <dbReference type="ARBA" id="ARBA00022692"/>
    </source>
</evidence>
<feature type="transmembrane region" description="Helical" evidence="6">
    <location>
        <begin position="254"/>
        <end position="276"/>
    </location>
</feature>
<feature type="transmembrane region" description="Helical" evidence="6">
    <location>
        <begin position="346"/>
        <end position="365"/>
    </location>
</feature>
<evidence type="ECO:0000256" key="4">
    <source>
        <dbReference type="ARBA" id="ARBA00022989"/>
    </source>
</evidence>
<keyword evidence="2" id="KW-1003">Cell membrane</keyword>
<accession>A0A415MCX5</accession>
<dbReference type="Pfam" id="PF02687">
    <property type="entry name" value="FtsX"/>
    <property type="match status" value="2"/>
</dbReference>
<dbReference type="InterPro" id="IPR038766">
    <property type="entry name" value="Membrane_comp_ABC_pdt"/>
</dbReference>
<gene>
    <name evidence="8" type="ORF">DW007_04165</name>
</gene>
<dbReference type="InterPro" id="IPR003838">
    <property type="entry name" value="ABC3_permease_C"/>
</dbReference>
<comment type="caution">
    <text evidence="8">The sequence shown here is derived from an EMBL/GenBank/DDBJ whole genome shotgun (WGS) entry which is preliminary data.</text>
</comment>
<feature type="transmembrane region" description="Helical" evidence="6">
    <location>
        <begin position="297"/>
        <end position="326"/>
    </location>
</feature>
<feature type="domain" description="ABC3 transporter permease C-terminal" evidence="7">
    <location>
        <begin position="255"/>
        <end position="375"/>
    </location>
</feature>
<feature type="transmembrane region" description="Helical" evidence="6">
    <location>
        <begin position="688"/>
        <end position="706"/>
    </location>
</feature>
<feature type="transmembrane region" description="Helical" evidence="6">
    <location>
        <begin position="634"/>
        <end position="652"/>
    </location>
</feature>
<comment type="subcellular location">
    <subcellularLocation>
        <location evidence="1">Cell membrane</location>
        <topology evidence="1">Multi-pass membrane protein</topology>
    </subcellularLocation>
</comment>
<organism evidence="8 9">
    <name type="scientific">Lachnospira eligens</name>
    <dbReference type="NCBI Taxonomy" id="39485"/>
    <lineage>
        <taxon>Bacteria</taxon>
        <taxon>Bacillati</taxon>
        <taxon>Bacillota</taxon>
        <taxon>Clostridia</taxon>
        <taxon>Lachnospirales</taxon>
        <taxon>Lachnospiraceae</taxon>
        <taxon>Lachnospira</taxon>
    </lineage>
</organism>
<keyword evidence="4 6" id="KW-1133">Transmembrane helix</keyword>
<keyword evidence="5 6" id="KW-0472">Membrane</keyword>
<dbReference type="PANTHER" id="PTHR30287:SF1">
    <property type="entry name" value="INNER MEMBRANE PROTEIN"/>
    <property type="match status" value="1"/>
</dbReference>
<name>A0A415MCX5_9FIRM</name>
<protein>
    <submittedName>
        <fullName evidence="8">ABC transporter permease</fullName>
    </submittedName>
</protein>
<dbReference type="RefSeq" id="WP_118370439.1">
    <property type="nucleotide sequence ID" value="NZ_QROY01000003.1"/>
</dbReference>
<dbReference type="PANTHER" id="PTHR30287">
    <property type="entry name" value="MEMBRANE COMPONENT OF PREDICTED ABC SUPERFAMILY METABOLITE UPTAKE TRANSPORTER"/>
    <property type="match status" value="1"/>
</dbReference>
<dbReference type="Proteomes" id="UP000285201">
    <property type="component" value="Unassembled WGS sequence"/>
</dbReference>
<feature type="transmembrane region" description="Helical" evidence="6">
    <location>
        <begin position="419"/>
        <end position="438"/>
    </location>
</feature>
<dbReference type="GO" id="GO:0005886">
    <property type="term" value="C:plasma membrane"/>
    <property type="evidence" value="ECO:0007669"/>
    <property type="project" value="UniProtKB-SubCell"/>
</dbReference>
<sequence>MLARKMFRDMKHNFGQFFSVFILAMLAMAMYVTFEGHVLSEENARKVFHKECNTADLWVYGESFSKEQLEDIRNLSFVEDAQLRTKLSGSAPDCGDAQVDIYLADENTVNKAYRISGEEFNPSDKDSVWLTDAFAQKRGIKVGDDFTVKYAGGTFTKKVKGLIESCEYEYRQADGDADVYIENIAFVYMSYDAIDIPVPHTEMDIVTKDGGALAHEDAVAEALNHKYSAIIDRKSVQGLARFDSELKQHESFSYVFALIFIGIAVLVIATSMSRMVEKQRTQIGTMNALGMKRSKILFHYISFSLITSGLGAAAGMLLGVFLGAPYMLDLFGAYYIVPGRKSEFNMIYFAILSAIVVICAFAAYVSCRKLLKIKPAEALRPAAPRAGKKCLAERLPFWEKLSFSARYNLRDISRGKMRAFMSIAGTAFGMLLIVYGAGCNGLLAEMEAIVFDKTTPAQYQIKLAEDADADEVKKLASSLDGELIMTSALEVSAVKNAASSEKQKGVLTVTEGKKLYNILDLDNEVTDIEPGTVALSRKFADELNLKVGDTVYWHLYTRNEWHEAKIGVIYRSSETQGMTMLYDDYKNTHETYQPTMLMSDKTRDNLKSDAYVTSVNTKDQMREAYENSMEVVNMLVYMMMIFSATCVVVVLYNSGSLSFNERIKELATLKVLGFQSGAIRKMMSQQNVWFSVIGIILGAPFGRASFNMMMNSNGENFDYNLSIRPIAYLEAGIFVLVVSVLVSFMFSKRIKKLDMVEVLKGVE</sequence>